<feature type="region of interest" description="Disordered" evidence="1">
    <location>
        <begin position="1"/>
        <end position="28"/>
    </location>
</feature>
<sequence length="28" mass="3240">MIPITSRSPLTPHRARFRARQRGRSCST</sequence>
<organism evidence="2 3">
    <name type="scientific">Colletotrichum sojae</name>
    <dbReference type="NCBI Taxonomy" id="2175907"/>
    <lineage>
        <taxon>Eukaryota</taxon>
        <taxon>Fungi</taxon>
        <taxon>Dikarya</taxon>
        <taxon>Ascomycota</taxon>
        <taxon>Pezizomycotina</taxon>
        <taxon>Sordariomycetes</taxon>
        <taxon>Hypocreomycetidae</taxon>
        <taxon>Glomerellales</taxon>
        <taxon>Glomerellaceae</taxon>
        <taxon>Colletotrichum</taxon>
        <taxon>Colletotrichum orchidearum species complex</taxon>
    </lineage>
</organism>
<feature type="compositionally biased region" description="Basic residues" evidence="1">
    <location>
        <begin position="13"/>
        <end position="28"/>
    </location>
</feature>
<proteinExistence type="predicted"/>
<dbReference type="EMBL" id="WIGN01000251">
    <property type="protein sequence ID" value="KAF6803019.1"/>
    <property type="molecule type" value="Genomic_DNA"/>
</dbReference>
<evidence type="ECO:0000313" key="3">
    <source>
        <dbReference type="Proteomes" id="UP000652219"/>
    </source>
</evidence>
<evidence type="ECO:0000256" key="1">
    <source>
        <dbReference type="SAM" id="MobiDB-lite"/>
    </source>
</evidence>
<dbReference type="Proteomes" id="UP000652219">
    <property type="component" value="Unassembled WGS sequence"/>
</dbReference>
<protein>
    <submittedName>
        <fullName evidence="2">Uncharacterized protein</fullName>
    </submittedName>
</protein>
<name>A0A8H6IY44_9PEZI</name>
<comment type="caution">
    <text evidence="2">The sequence shown here is derived from an EMBL/GenBank/DDBJ whole genome shotgun (WGS) entry which is preliminary data.</text>
</comment>
<accession>A0A8H6IY44</accession>
<keyword evidence="3" id="KW-1185">Reference proteome</keyword>
<gene>
    <name evidence="2" type="ORF">CSOJ01_11188</name>
</gene>
<evidence type="ECO:0000313" key="2">
    <source>
        <dbReference type="EMBL" id="KAF6803019.1"/>
    </source>
</evidence>
<dbReference type="AlphaFoldDB" id="A0A8H6IY44"/>
<reference evidence="2 3" key="1">
    <citation type="journal article" date="2020" name="Phytopathology">
        <title>Genome Sequence Resources of Colletotrichum truncatum, C. plurivorum, C. musicola, and C. sojae: Four Species Pathogenic to Soybean (Glycine max).</title>
        <authorList>
            <person name="Rogerio F."/>
            <person name="Boufleur T.R."/>
            <person name="Ciampi-Guillardi M."/>
            <person name="Sukno S.A."/>
            <person name="Thon M.R."/>
            <person name="Massola Junior N.S."/>
            <person name="Baroncelli R."/>
        </authorList>
    </citation>
    <scope>NUCLEOTIDE SEQUENCE [LARGE SCALE GENOMIC DNA]</scope>
    <source>
        <strain evidence="2 3">LFN0009</strain>
    </source>
</reference>